<dbReference type="AlphaFoldDB" id="A0A0P0M0M2"/>
<feature type="domain" description="Secretin/TonB short N-terminal" evidence="12">
    <location>
        <begin position="95"/>
        <end position="146"/>
    </location>
</feature>
<dbReference type="InterPro" id="IPR012910">
    <property type="entry name" value="Plug_dom"/>
</dbReference>
<dbReference type="InterPro" id="IPR018247">
    <property type="entry name" value="EF_Hand_1_Ca_BS"/>
</dbReference>
<keyword evidence="8 10" id="KW-0472">Membrane</keyword>
<name>A0A0P0M0M2_PHOVU</name>
<evidence type="ECO:0000256" key="6">
    <source>
        <dbReference type="ARBA" id="ARBA00023004"/>
    </source>
</evidence>
<dbReference type="InterPro" id="IPR023996">
    <property type="entry name" value="TonB-dep_OMP_SusC/RagA"/>
</dbReference>
<evidence type="ECO:0000256" key="7">
    <source>
        <dbReference type="ARBA" id="ARBA00023077"/>
    </source>
</evidence>
<dbReference type="Pfam" id="PF13715">
    <property type="entry name" value="CarbopepD_reg_2"/>
    <property type="match status" value="1"/>
</dbReference>
<reference evidence="13 14" key="2">
    <citation type="journal article" date="2016" name="Genome Biol. Evol.">
        <title>Extensive mobilome-driven genome diversification in mouse gut-associated Bacteroides vulgatus mpk.</title>
        <authorList>
            <person name="Lange A."/>
            <person name="Beier S."/>
            <person name="Steimle A."/>
            <person name="Autenrieth I.B."/>
            <person name="Huson D.H."/>
            <person name="Frick J.S."/>
        </authorList>
    </citation>
    <scope>NUCLEOTIDE SEQUENCE [LARGE SCALE GENOMIC DNA]</scope>
    <source>
        <strain evidence="14">mpk</strain>
    </source>
</reference>
<evidence type="ECO:0000313" key="13">
    <source>
        <dbReference type="EMBL" id="ALK82902.1"/>
    </source>
</evidence>
<dbReference type="InterPro" id="IPR036942">
    <property type="entry name" value="Beta-barrel_TonB_sf"/>
</dbReference>
<keyword evidence="4" id="KW-0406">Ion transport</keyword>
<dbReference type="SMART" id="SM00965">
    <property type="entry name" value="STN"/>
    <property type="match status" value="1"/>
</dbReference>
<keyword evidence="13" id="KW-0675">Receptor</keyword>
<dbReference type="GO" id="GO:0009279">
    <property type="term" value="C:cell outer membrane"/>
    <property type="evidence" value="ECO:0007669"/>
    <property type="project" value="UniProtKB-SubCell"/>
</dbReference>
<evidence type="ECO:0000256" key="9">
    <source>
        <dbReference type="ARBA" id="ARBA00023237"/>
    </source>
</evidence>
<gene>
    <name evidence="13" type="ORF">BvMPK_0263</name>
</gene>
<dbReference type="InterPro" id="IPR037066">
    <property type="entry name" value="Plug_dom_sf"/>
</dbReference>
<evidence type="ECO:0000256" key="11">
    <source>
        <dbReference type="RuleBase" id="RU003357"/>
    </source>
</evidence>
<sequence length="1167" mass="129925">MLVWRQAKTTFYSLYLNYKIMKIYFSVQLLWMIKSCRLILNKTPLPMKLSVLFLICSLSMTYAAESYAQKTMISLEVRNETVGTVLEKLKKESGFDFFFNNKHVDLKRIVSVSANNNNIFKILDQIFAGTNVKYSVLEKKIILSTEIVQGIQQEQNKVTGIVKDNAGIPIVGATIMEKGSTNGTVSDLDGNFSLQMNSQGTILISYIGYITQEIKVDKNDKLIITLEEDTETLDEVVVVGYGAIQKRSVSTAISTVKGGKISEMPTSNISQSLVGMSSGITLQQISGEPGAAPAIRVRGAGSINSGNDPLFVIDGYPTTDAELFNNINPADIADIQILKDAASSAIYGSKAGNGVIIVTTKQGQTGKPKVSFSTQVGWSEAQNYVDVLEADDYMDMIIEARTNNGSIQNFPKLIQMRESGNYENTNWQDAIFRNALNYRGTATITGGTEVLKYNFSANYQNEDGILLNSFYKRVGIKGGFEANLSKKIKLGVNFSTTYSKRRLQQPTGGNTEDVTGVIAQALSMPPILPVYQNNGDYTQIAQHYADLGLNNQLRNPVSNLLENRNDKWSIRTMSNAYFEVKPIKGLTLRTSVNFTTNAAKQDYYQSAFLLGKSYTGNKSTPDLTSIDGYRLSGFGYNAYWSTTATYDVTFNEKHHLNTMIGYDFEYNSDFEVQQDDRTDSDNPIAYNNTSITNVNGAKLWTGSSEYSNYVFDAMFARLVYDYNYKYVLSGSVRRDRSSKFGPDKRAGWFYSGSLAWNITEEDFMKDIHWLDIAKLRASYGITGNDQIGNDYAWISTISSDQNVVFGTTAIPTYYPSGYSNRQLGWEKNKQMDLGFDIGVFNALNIVVDLYKRTSDIVMPANIPNFNGIAGSVYMNAGQIENKGIEIQVSATPFKGDFSWETTLSWSKNNNKILSLANNQNQLANASAGTKWGNVMRNYVGRPMGDMYMLKVIGTFNTEKDLAQYAKNGTQDIGDLIFEDYNKDGTIDVNDYQLVGNYQPDFTFGWNNTFIYKDFDLAVTIDGQCGGNVIYAAARAFSLNRYDDNVLAESGLGRWKSSTDPGNGRSHKAGTNNLGSNIGPSTRYLYDADFLRIRNVSLGYTLPKKFCKIIGIENMRISANVQNLWTFDKYPGYSVEANYEGNSATNNGVDFGGYPISRTFTFGLNFNF</sequence>
<dbReference type="NCBIfam" id="TIGR04056">
    <property type="entry name" value="OMP_RagA_SusC"/>
    <property type="match status" value="1"/>
</dbReference>
<evidence type="ECO:0000259" key="12">
    <source>
        <dbReference type="SMART" id="SM00965"/>
    </source>
</evidence>
<dbReference type="NCBIfam" id="TIGR04057">
    <property type="entry name" value="SusC_RagA_signa"/>
    <property type="match status" value="1"/>
</dbReference>
<dbReference type="Proteomes" id="UP000061587">
    <property type="component" value="Chromosome"/>
</dbReference>
<dbReference type="Gene3D" id="2.40.170.20">
    <property type="entry name" value="TonB-dependent receptor, beta-barrel domain"/>
    <property type="match status" value="1"/>
</dbReference>
<keyword evidence="4" id="KW-0410">Iron transport</keyword>
<evidence type="ECO:0000256" key="1">
    <source>
        <dbReference type="ARBA" id="ARBA00004571"/>
    </source>
</evidence>
<dbReference type="InterPro" id="IPR023997">
    <property type="entry name" value="TonB-dep_OMP_SusC/RagA_CS"/>
</dbReference>
<keyword evidence="6" id="KW-0408">Iron</keyword>
<keyword evidence="3 10" id="KW-1134">Transmembrane beta strand</keyword>
<dbReference type="PROSITE" id="PS52016">
    <property type="entry name" value="TONB_DEPENDENT_REC_3"/>
    <property type="match status" value="1"/>
</dbReference>
<comment type="subcellular location">
    <subcellularLocation>
        <location evidence="1 10">Cell outer membrane</location>
        <topology evidence="1 10">Multi-pass membrane protein</topology>
    </subcellularLocation>
</comment>
<keyword evidence="9 10" id="KW-0998">Cell outer membrane</keyword>
<dbReference type="Gene3D" id="2.170.130.10">
    <property type="entry name" value="TonB-dependent receptor, plug domain"/>
    <property type="match status" value="1"/>
</dbReference>
<proteinExistence type="inferred from homology"/>
<dbReference type="InterPro" id="IPR008969">
    <property type="entry name" value="CarboxyPept-like_regulatory"/>
</dbReference>
<reference evidence="14" key="1">
    <citation type="submission" date="2015-10" db="EMBL/GenBank/DDBJ databases">
        <title>Extensive mobilome-driven genome diversification in gut-associated Bacteroides vulgatus mpk.</title>
        <authorList>
            <person name="Beier S."/>
            <person name="Lange A."/>
            <person name="Huson D.H."/>
            <person name="Frick J.-S."/>
            <person name="Autenrieth I.B."/>
        </authorList>
    </citation>
    <scope>NUCLEOTIDE SEQUENCE [LARGE SCALE GENOMIC DNA]</scope>
    <source>
        <strain evidence="14">mpk</strain>
    </source>
</reference>
<dbReference type="InterPro" id="IPR039426">
    <property type="entry name" value="TonB-dep_rcpt-like"/>
</dbReference>
<dbReference type="GO" id="GO:0006826">
    <property type="term" value="P:iron ion transport"/>
    <property type="evidence" value="ECO:0007669"/>
    <property type="project" value="UniProtKB-KW"/>
</dbReference>
<protein>
    <submittedName>
        <fullName evidence="13">TonB family protein / TonB-dependent receptor</fullName>
    </submittedName>
</protein>
<dbReference type="FunFam" id="2.60.40.1120:FF:000003">
    <property type="entry name" value="Outer membrane protein Omp121"/>
    <property type="match status" value="1"/>
</dbReference>
<comment type="similarity">
    <text evidence="10 11">Belongs to the TonB-dependent receptor family.</text>
</comment>
<dbReference type="SUPFAM" id="SSF49464">
    <property type="entry name" value="Carboxypeptidase regulatory domain-like"/>
    <property type="match status" value="1"/>
</dbReference>
<evidence type="ECO:0000256" key="2">
    <source>
        <dbReference type="ARBA" id="ARBA00022448"/>
    </source>
</evidence>
<keyword evidence="7 11" id="KW-0798">TonB box</keyword>
<evidence type="ECO:0000256" key="4">
    <source>
        <dbReference type="ARBA" id="ARBA00022496"/>
    </source>
</evidence>
<keyword evidence="2 10" id="KW-0813">Transport</keyword>
<dbReference type="PROSITE" id="PS00018">
    <property type="entry name" value="EF_HAND_1"/>
    <property type="match status" value="1"/>
</dbReference>
<dbReference type="EMBL" id="CP013020">
    <property type="protein sequence ID" value="ALK82902.1"/>
    <property type="molecule type" value="Genomic_DNA"/>
</dbReference>
<evidence type="ECO:0000256" key="10">
    <source>
        <dbReference type="PROSITE-ProRule" id="PRU01360"/>
    </source>
</evidence>
<accession>A0A0P0M0M2</accession>
<organism evidence="13 14">
    <name type="scientific">Phocaeicola vulgatus</name>
    <name type="common">Bacteroides vulgatus</name>
    <dbReference type="NCBI Taxonomy" id="821"/>
    <lineage>
        <taxon>Bacteria</taxon>
        <taxon>Pseudomonadati</taxon>
        <taxon>Bacteroidota</taxon>
        <taxon>Bacteroidia</taxon>
        <taxon>Bacteroidales</taxon>
        <taxon>Bacteroidaceae</taxon>
        <taxon>Phocaeicola</taxon>
    </lineage>
</organism>
<evidence type="ECO:0000256" key="8">
    <source>
        <dbReference type="ARBA" id="ARBA00023136"/>
    </source>
</evidence>
<dbReference type="InterPro" id="IPR011662">
    <property type="entry name" value="Secretin/TonB_short_N"/>
</dbReference>
<dbReference type="SUPFAM" id="SSF56935">
    <property type="entry name" value="Porins"/>
    <property type="match status" value="1"/>
</dbReference>
<dbReference type="Pfam" id="PF07715">
    <property type="entry name" value="Plug"/>
    <property type="match status" value="1"/>
</dbReference>
<dbReference type="Gene3D" id="2.60.40.1120">
    <property type="entry name" value="Carboxypeptidase-like, regulatory domain"/>
    <property type="match status" value="1"/>
</dbReference>
<keyword evidence="5 10" id="KW-0812">Transmembrane</keyword>
<dbReference type="Pfam" id="PF00593">
    <property type="entry name" value="TonB_dep_Rec_b-barrel"/>
    <property type="match status" value="1"/>
</dbReference>
<dbReference type="PATRIC" id="fig|821.40.peg.318"/>
<evidence type="ECO:0000256" key="5">
    <source>
        <dbReference type="ARBA" id="ARBA00022692"/>
    </source>
</evidence>
<evidence type="ECO:0000256" key="3">
    <source>
        <dbReference type="ARBA" id="ARBA00022452"/>
    </source>
</evidence>
<dbReference type="InterPro" id="IPR000531">
    <property type="entry name" value="Beta-barrel_TonB"/>
</dbReference>
<evidence type="ECO:0000313" key="14">
    <source>
        <dbReference type="Proteomes" id="UP000061587"/>
    </source>
</evidence>